<proteinExistence type="predicted"/>
<keyword evidence="2" id="KW-1185">Reference proteome</keyword>
<sequence length="146" mass="17255">MTDKIEQLFKFISQNRQYNKALQERYYRSIILPYKNEKEKIISLLYHIANTQSQPKIDNLAEFYKSIITEESSLATFKEFIVKINPNSANNFESVYKGMLNQKGWGNKTSALISKSIFHLHNGHYSEDLKIWNDVPKIIDKNDHFY</sequence>
<dbReference type="EMBL" id="MUGS01000027">
    <property type="protein sequence ID" value="OXG05109.1"/>
    <property type="molecule type" value="Genomic_DNA"/>
</dbReference>
<evidence type="ECO:0000313" key="1">
    <source>
        <dbReference type="EMBL" id="OXG05109.1"/>
    </source>
</evidence>
<gene>
    <name evidence="1" type="ORF">B0A64_13855</name>
</gene>
<name>A0A227P5C9_9FLAO</name>
<dbReference type="Proteomes" id="UP000214684">
    <property type="component" value="Unassembled WGS sequence"/>
</dbReference>
<dbReference type="OrthoDB" id="1257554at2"/>
<feature type="non-terminal residue" evidence="1">
    <location>
        <position position="146"/>
    </location>
</feature>
<accession>A0A227P5C9</accession>
<comment type="caution">
    <text evidence="1">The sequence shown here is derived from an EMBL/GenBank/DDBJ whole genome shotgun (WGS) entry which is preliminary data.</text>
</comment>
<reference evidence="1 2" key="1">
    <citation type="submission" date="2016-11" db="EMBL/GenBank/DDBJ databases">
        <title>Whole genomes of Flavobacteriaceae.</title>
        <authorList>
            <person name="Stine C."/>
            <person name="Li C."/>
            <person name="Tadesse D."/>
        </authorList>
    </citation>
    <scope>NUCLEOTIDE SEQUENCE [LARGE SCALE GENOMIC DNA]</scope>
    <source>
        <strain evidence="1 2">DSM 24704</strain>
    </source>
</reference>
<dbReference type="AlphaFoldDB" id="A0A227P5C9"/>
<dbReference type="RefSeq" id="WP_133083320.1">
    <property type="nucleotide sequence ID" value="NZ_MUGS01000027.1"/>
</dbReference>
<organism evidence="1 2">
    <name type="scientific">Flavobacterium araucananum</name>
    <dbReference type="NCBI Taxonomy" id="946678"/>
    <lineage>
        <taxon>Bacteria</taxon>
        <taxon>Pseudomonadati</taxon>
        <taxon>Bacteroidota</taxon>
        <taxon>Flavobacteriia</taxon>
        <taxon>Flavobacteriales</taxon>
        <taxon>Flavobacteriaceae</taxon>
        <taxon>Flavobacterium</taxon>
    </lineage>
</organism>
<protein>
    <submittedName>
        <fullName evidence="1">Uncharacterized protein</fullName>
    </submittedName>
</protein>
<evidence type="ECO:0000313" key="2">
    <source>
        <dbReference type="Proteomes" id="UP000214684"/>
    </source>
</evidence>